<gene>
    <name evidence="2" type="ORF">GSTENG00030004001</name>
</gene>
<sequence>MVNLSIWAASVQAAGYCTLTGRPRCERLMCRSNLTEQRLPNHFLAIYHELICCSSSGEDARPDLGRSGALVLACAPDPACPSSCRGDQGSDVNLGRLHLQQPSSVSRRHAPWTVMRAPSAAAAQIKQCCTHEDAFSQVRWQMYAAREAGVPTVPYRLPAVTQEDGEMEGRDRVRGREGGDERREC</sequence>
<feature type="region of interest" description="Disordered" evidence="1">
    <location>
        <begin position="160"/>
        <end position="185"/>
    </location>
</feature>
<feature type="compositionally biased region" description="Basic and acidic residues" evidence="1">
    <location>
        <begin position="167"/>
        <end position="185"/>
    </location>
</feature>
<organism evidence="2">
    <name type="scientific">Tetraodon nigroviridis</name>
    <name type="common">Spotted green pufferfish</name>
    <name type="synonym">Chelonodon nigroviridis</name>
    <dbReference type="NCBI Taxonomy" id="99883"/>
    <lineage>
        <taxon>Eukaryota</taxon>
        <taxon>Metazoa</taxon>
        <taxon>Chordata</taxon>
        <taxon>Craniata</taxon>
        <taxon>Vertebrata</taxon>
        <taxon>Euteleostomi</taxon>
        <taxon>Actinopterygii</taxon>
        <taxon>Neopterygii</taxon>
        <taxon>Teleostei</taxon>
        <taxon>Neoteleostei</taxon>
        <taxon>Acanthomorphata</taxon>
        <taxon>Eupercaria</taxon>
        <taxon>Tetraodontiformes</taxon>
        <taxon>Tetradontoidea</taxon>
        <taxon>Tetraodontidae</taxon>
        <taxon>Tetraodon</taxon>
    </lineage>
</organism>
<dbReference type="EMBL" id="CAAE01015001">
    <property type="protein sequence ID" value="CAG08890.1"/>
    <property type="molecule type" value="Genomic_DNA"/>
</dbReference>
<evidence type="ECO:0000256" key="1">
    <source>
        <dbReference type="SAM" id="MobiDB-lite"/>
    </source>
</evidence>
<accession>Q4RRU2</accession>
<reference evidence="2" key="2">
    <citation type="submission" date="2004-02" db="EMBL/GenBank/DDBJ databases">
        <authorList>
            <consortium name="Genoscope"/>
            <consortium name="Whitehead Institute Centre for Genome Research"/>
        </authorList>
    </citation>
    <scope>NUCLEOTIDE SEQUENCE</scope>
</reference>
<dbReference type="KEGG" id="tng:GSTEN00030004G001"/>
<dbReference type="AlphaFoldDB" id="Q4RRU2"/>
<reference evidence="2" key="1">
    <citation type="journal article" date="2004" name="Nature">
        <title>Genome duplication in the teleost fish Tetraodon nigroviridis reveals the early vertebrate proto-karyotype.</title>
        <authorList>
            <person name="Jaillon O."/>
            <person name="Aury J.-M."/>
            <person name="Brunet F."/>
            <person name="Petit J.-L."/>
            <person name="Stange-Thomann N."/>
            <person name="Mauceli E."/>
            <person name="Bouneau L."/>
            <person name="Fischer C."/>
            <person name="Ozouf-Costaz C."/>
            <person name="Bernot A."/>
            <person name="Nicaud S."/>
            <person name="Jaffe D."/>
            <person name="Fisher S."/>
            <person name="Lutfalla G."/>
            <person name="Dossat C."/>
            <person name="Segurens B."/>
            <person name="Dasilva C."/>
            <person name="Salanoubat M."/>
            <person name="Levy M."/>
            <person name="Boudet N."/>
            <person name="Castellano S."/>
            <person name="Anthouard V."/>
            <person name="Jubin C."/>
            <person name="Castelli V."/>
            <person name="Katinka M."/>
            <person name="Vacherie B."/>
            <person name="Biemont C."/>
            <person name="Skalli Z."/>
            <person name="Cattolico L."/>
            <person name="Poulain J."/>
            <person name="De Berardinis V."/>
            <person name="Cruaud C."/>
            <person name="Duprat S."/>
            <person name="Brottier P."/>
            <person name="Coutanceau J.-P."/>
            <person name="Gouzy J."/>
            <person name="Parra G."/>
            <person name="Lardier G."/>
            <person name="Chapple C."/>
            <person name="McKernan K.J."/>
            <person name="McEwan P."/>
            <person name="Bosak S."/>
            <person name="Kellis M."/>
            <person name="Volff J.-N."/>
            <person name="Guigo R."/>
            <person name="Zody M.C."/>
            <person name="Mesirov J."/>
            <person name="Lindblad-Toh K."/>
            <person name="Birren B."/>
            <person name="Nusbaum C."/>
            <person name="Kahn D."/>
            <person name="Robinson-Rechavi M."/>
            <person name="Laudet V."/>
            <person name="Schachter V."/>
            <person name="Quetier F."/>
            <person name="Saurin W."/>
            <person name="Scarpelli C."/>
            <person name="Wincker P."/>
            <person name="Lander E.S."/>
            <person name="Weissenbach J."/>
            <person name="Roest Crollius H."/>
        </authorList>
    </citation>
    <scope>NUCLEOTIDE SEQUENCE [LARGE SCALE GENOMIC DNA]</scope>
</reference>
<evidence type="ECO:0000313" key="2">
    <source>
        <dbReference type="EMBL" id="CAG08890.1"/>
    </source>
</evidence>
<proteinExistence type="predicted"/>
<protein>
    <submittedName>
        <fullName evidence="2">(spotted green pufferfish) hypothetical protein</fullName>
    </submittedName>
</protein>
<comment type="caution">
    <text evidence="2">The sequence shown here is derived from an EMBL/GenBank/DDBJ whole genome shotgun (WGS) entry which is preliminary data.</text>
</comment>
<name>Q4RRU2_TETNG</name>